<feature type="transmembrane region" description="Helical" evidence="1">
    <location>
        <begin position="54"/>
        <end position="73"/>
    </location>
</feature>
<evidence type="ECO:0000313" key="2">
    <source>
        <dbReference type="EMBL" id="SCG14693.1"/>
    </source>
</evidence>
<reference evidence="2 3" key="1">
    <citation type="submission" date="2016-06" db="EMBL/GenBank/DDBJ databases">
        <authorList>
            <person name="Kjaerup R.B."/>
            <person name="Dalgaard T.S."/>
            <person name="Juul-Madsen H.R."/>
        </authorList>
    </citation>
    <scope>NUCLEOTIDE SEQUENCE [LARGE SCALE GENOMIC DNA]</scope>
    <source>
        <strain evidence="2 3">DSM 43913</strain>
    </source>
</reference>
<keyword evidence="1" id="KW-0472">Membrane</keyword>
<dbReference type="AlphaFoldDB" id="A0A1C5G489"/>
<evidence type="ECO:0000256" key="1">
    <source>
        <dbReference type="SAM" id="Phobius"/>
    </source>
</evidence>
<name>A0A1C5G489_MICEH</name>
<sequence>MADLPHTRVTVLAEDALTGLLLPFWQLVIGAFVVFVVLISVARLARRGRSRMTTALLVTAAAIAGFAVVGVLLQG</sequence>
<protein>
    <submittedName>
        <fullName evidence="2">Uncharacterized protein</fullName>
    </submittedName>
</protein>
<proteinExistence type="predicted"/>
<dbReference type="RefSeq" id="WP_088998845.1">
    <property type="nucleotide sequence ID" value="NZ_JBFAAC010000027.1"/>
</dbReference>
<keyword evidence="1" id="KW-0812">Transmembrane</keyword>
<accession>A0A1C5G489</accession>
<dbReference type="Proteomes" id="UP000198251">
    <property type="component" value="Chromosome I"/>
</dbReference>
<dbReference type="EMBL" id="LT607733">
    <property type="protein sequence ID" value="SCG14693.1"/>
    <property type="molecule type" value="Genomic_DNA"/>
</dbReference>
<keyword evidence="3" id="KW-1185">Reference proteome</keyword>
<organism evidence="2 3">
    <name type="scientific">Micromonospora echinofusca</name>
    <dbReference type="NCBI Taxonomy" id="47858"/>
    <lineage>
        <taxon>Bacteria</taxon>
        <taxon>Bacillati</taxon>
        <taxon>Actinomycetota</taxon>
        <taxon>Actinomycetes</taxon>
        <taxon>Micromonosporales</taxon>
        <taxon>Micromonosporaceae</taxon>
        <taxon>Micromonospora</taxon>
    </lineage>
</organism>
<gene>
    <name evidence="2" type="ORF">GA0070610_0904</name>
</gene>
<feature type="transmembrane region" description="Helical" evidence="1">
    <location>
        <begin position="20"/>
        <end position="42"/>
    </location>
</feature>
<evidence type="ECO:0000313" key="3">
    <source>
        <dbReference type="Proteomes" id="UP000198251"/>
    </source>
</evidence>
<dbReference type="GeneID" id="95800787"/>
<keyword evidence="1" id="KW-1133">Transmembrane helix</keyword>